<accession>A0A382TRK7</accession>
<organism evidence="1">
    <name type="scientific">marine metagenome</name>
    <dbReference type="NCBI Taxonomy" id="408172"/>
    <lineage>
        <taxon>unclassified sequences</taxon>
        <taxon>metagenomes</taxon>
        <taxon>ecological metagenomes</taxon>
    </lineage>
</organism>
<name>A0A382TRK7_9ZZZZ</name>
<evidence type="ECO:0000313" key="1">
    <source>
        <dbReference type="EMBL" id="SVD24197.1"/>
    </source>
</evidence>
<proteinExistence type="predicted"/>
<protein>
    <submittedName>
        <fullName evidence="1">Uncharacterized protein</fullName>
    </submittedName>
</protein>
<dbReference type="EMBL" id="UINC01138323">
    <property type="protein sequence ID" value="SVD24197.1"/>
    <property type="molecule type" value="Genomic_DNA"/>
</dbReference>
<dbReference type="AlphaFoldDB" id="A0A382TRK7"/>
<reference evidence="1" key="1">
    <citation type="submission" date="2018-05" db="EMBL/GenBank/DDBJ databases">
        <authorList>
            <person name="Lanie J.A."/>
            <person name="Ng W.-L."/>
            <person name="Kazmierczak K.M."/>
            <person name="Andrzejewski T.M."/>
            <person name="Davidsen T.M."/>
            <person name="Wayne K.J."/>
            <person name="Tettelin H."/>
            <person name="Glass J.I."/>
            <person name="Rusch D."/>
            <person name="Podicherti R."/>
            <person name="Tsui H.-C.T."/>
            <person name="Winkler M.E."/>
        </authorList>
    </citation>
    <scope>NUCLEOTIDE SEQUENCE</scope>
</reference>
<sequence>MSRVDAETVLYEFTVADPETWAEPWTAQMPLRASTKQLYEHACHEGNYSLPLVLSGARAQERTEKAVADDR</sequence>
<gene>
    <name evidence="1" type="ORF">METZ01_LOCUS377051</name>
</gene>